<proteinExistence type="predicted"/>
<reference evidence="1" key="1">
    <citation type="journal article" date="2014" name="Front. Microbiol.">
        <title>High frequency of phylogenetically diverse reductive dehalogenase-homologous genes in deep subseafloor sedimentary metagenomes.</title>
        <authorList>
            <person name="Kawai M."/>
            <person name="Futagami T."/>
            <person name="Toyoda A."/>
            <person name="Takaki Y."/>
            <person name="Nishi S."/>
            <person name="Hori S."/>
            <person name="Arai W."/>
            <person name="Tsubouchi T."/>
            <person name="Morono Y."/>
            <person name="Uchiyama I."/>
            <person name="Ito T."/>
            <person name="Fujiyama A."/>
            <person name="Inagaki F."/>
            <person name="Takami H."/>
        </authorList>
    </citation>
    <scope>NUCLEOTIDE SEQUENCE</scope>
    <source>
        <strain evidence="1">Expedition CK06-06</strain>
    </source>
</reference>
<sequence length="189" mass="22294">RMYKLGVLDEGEVYEAYLDAGYADENARRMSEFTIKQTLATQSKFTSGDIVKAFTKRMIDRKDAINLLTMIDIRHEDASRIIETAEYKREWAFTEQQIKGIRNLYKKKIYTADDTYGQLARLNLPSDQIQILMQQWFYEVKDEPTPTWTTAQTLSFCKKELITLERARLELHRIGYDVEHINVYMESIK</sequence>
<accession>X1T493</accession>
<evidence type="ECO:0000313" key="1">
    <source>
        <dbReference type="EMBL" id="GAI82430.1"/>
    </source>
</evidence>
<dbReference type="EMBL" id="BARW01010950">
    <property type="protein sequence ID" value="GAI82430.1"/>
    <property type="molecule type" value="Genomic_DNA"/>
</dbReference>
<feature type="non-terminal residue" evidence="1">
    <location>
        <position position="1"/>
    </location>
</feature>
<organism evidence="1">
    <name type="scientific">marine sediment metagenome</name>
    <dbReference type="NCBI Taxonomy" id="412755"/>
    <lineage>
        <taxon>unclassified sequences</taxon>
        <taxon>metagenomes</taxon>
        <taxon>ecological metagenomes</taxon>
    </lineage>
</organism>
<name>X1T493_9ZZZZ</name>
<protein>
    <submittedName>
        <fullName evidence="1">Uncharacterized protein</fullName>
    </submittedName>
</protein>
<dbReference type="AlphaFoldDB" id="X1T493"/>
<gene>
    <name evidence="1" type="ORF">S12H4_21322</name>
</gene>
<comment type="caution">
    <text evidence="1">The sequence shown here is derived from an EMBL/GenBank/DDBJ whole genome shotgun (WGS) entry which is preliminary data.</text>
</comment>